<dbReference type="Proteomes" id="UP001180616">
    <property type="component" value="Chromosome"/>
</dbReference>
<evidence type="ECO:0000313" key="4">
    <source>
        <dbReference type="EMBL" id="WMW66475.1"/>
    </source>
</evidence>
<sequence length="259" mass="28278">MAAGSFRINIALCTACLACALLLTPAAASADMPTEGTPHAPPTVTADLDDYDTGNEDMVADPLEGWNRMWFAVNDVLLLKVIKPVHKGYVAVTPDELRSGVRNFFHNLAFPLRFLNCLLQGKPKEAGVEMGRFIINSTVGMAGFIDVAKKDKPIVEPDKEDFGQTLGVWGAGEGFYIVWPLIGPSTLRDSVGLAGDYFAEPFGYMVEDDLAYFTARGYGEFNKADETISSYEAVTKSAVEPYTSVRNAYIQMRRAKVAK</sequence>
<dbReference type="PANTHER" id="PTHR30035">
    <property type="entry name" value="LIPOPROTEIN VACJ-RELATED"/>
    <property type="match status" value="1"/>
</dbReference>
<protein>
    <submittedName>
        <fullName evidence="4">VacJ family lipoprotein</fullName>
    </submittedName>
</protein>
<evidence type="ECO:0000313" key="5">
    <source>
        <dbReference type="Proteomes" id="UP001180616"/>
    </source>
</evidence>
<dbReference type="PANTHER" id="PTHR30035:SF3">
    <property type="entry name" value="INTERMEMBRANE PHOSPHOLIPID TRANSPORT SYSTEM LIPOPROTEIN MLAA"/>
    <property type="match status" value="1"/>
</dbReference>
<evidence type="ECO:0000256" key="2">
    <source>
        <dbReference type="ARBA" id="ARBA00022729"/>
    </source>
</evidence>
<dbReference type="EMBL" id="CP133659">
    <property type="protein sequence ID" value="WMW66475.1"/>
    <property type="molecule type" value="Genomic_DNA"/>
</dbReference>
<feature type="chain" id="PRO_5045898450" evidence="3">
    <location>
        <begin position="31"/>
        <end position="259"/>
    </location>
</feature>
<reference evidence="4" key="1">
    <citation type="submission" date="2023-09" db="EMBL/GenBank/DDBJ databases">
        <authorList>
            <consortium name="CW5 consortium"/>
            <person name="Lu C.-W."/>
        </authorList>
    </citation>
    <scope>NUCLEOTIDE SEQUENCE</scope>
    <source>
        <strain evidence="4">KPS</strain>
    </source>
</reference>
<keyword evidence="4" id="KW-0449">Lipoprotein</keyword>
<keyword evidence="2 3" id="KW-0732">Signal</keyword>
<evidence type="ECO:0000256" key="1">
    <source>
        <dbReference type="ARBA" id="ARBA00010634"/>
    </source>
</evidence>
<gene>
    <name evidence="4" type="ORF">KPS_001049</name>
</gene>
<dbReference type="RefSeq" id="WP_309542371.1">
    <property type="nucleotide sequence ID" value="NZ_CP133659.1"/>
</dbReference>
<accession>A0ABY9R3Z1</accession>
<dbReference type="InterPro" id="IPR007428">
    <property type="entry name" value="MlaA"/>
</dbReference>
<evidence type="ECO:0000256" key="3">
    <source>
        <dbReference type="SAM" id="SignalP"/>
    </source>
</evidence>
<dbReference type="PRINTS" id="PR01805">
    <property type="entry name" value="VACJLIPOPROT"/>
</dbReference>
<keyword evidence="5" id="KW-1185">Reference proteome</keyword>
<proteinExistence type="inferred from homology"/>
<organism evidence="4 5">
    <name type="scientific">Nitratidesulfovibrio liaohensis</name>
    <dbReference type="NCBI Taxonomy" id="2604158"/>
    <lineage>
        <taxon>Bacteria</taxon>
        <taxon>Pseudomonadati</taxon>
        <taxon>Thermodesulfobacteriota</taxon>
        <taxon>Desulfovibrionia</taxon>
        <taxon>Desulfovibrionales</taxon>
        <taxon>Desulfovibrionaceae</taxon>
        <taxon>Nitratidesulfovibrio</taxon>
    </lineage>
</organism>
<name>A0ABY9R3Z1_9BACT</name>
<comment type="similarity">
    <text evidence="1">Belongs to the MlaA family.</text>
</comment>
<feature type="signal peptide" evidence="3">
    <location>
        <begin position="1"/>
        <end position="30"/>
    </location>
</feature>
<dbReference type="Pfam" id="PF04333">
    <property type="entry name" value="MlaA"/>
    <property type="match status" value="1"/>
</dbReference>